<dbReference type="Gene3D" id="2.180.10.10">
    <property type="entry name" value="RHS repeat-associated core"/>
    <property type="match status" value="1"/>
</dbReference>
<proteinExistence type="predicted"/>
<sequence length="54" mass="6301">MTSQTGTVDNPFTYAGYYYDKESGLYYLNARMYDPSIARLEYWLTAMANDLKKV</sequence>
<protein>
    <submittedName>
        <fullName evidence="1">Uncharacterized protein</fullName>
    </submittedName>
</protein>
<organism evidence="1 2">
    <name type="scientific">Dehalobacter restrictus</name>
    <dbReference type="NCBI Taxonomy" id="55583"/>
    <lineage>
        <taxon>Bacteria</taxon>
        <taxon>Bacillati</taxon>
        <taxon>Bacillota</taxon>
        <taxon>Clostridia</taxon>
        <taxon>Eubacteriales</taxon>
        <taxon>Desulfitobacteriaceae</taxon>
        <taxon>Dehalobacter</taxon>
    </lineage>
</organism>
<dbReference type="AlphaFoldDB" id="A0A857DMX3"/>
<dbReference type="RefSeq" id="WP_083221888.1">
    <property type="nucleotide sequence ID" value="NZ_CP046996.1"/>
</dbReference>
<dbReference type="NCBIfam" id="TIGR03696">
    <property type="entry name" value="Rhs_assc_core"/>
    <property type="match status" value="1"/>
</dbReference>
<dbReference type="EMBL" id="CP046996">
    <property type="protein sequence ID" value="QHA01918.1"/>
    <property type="molecule type" value="Genomic_DNA"/>
</dbReference>
<dbReference type="InterPro" id="IPR022385">
    <property type="entry name" value="Rhs_assc_core"/>
</dbReference>
<evidence type="ECO:0000313" key="2">
    <source>
        <dbReference type="Proteomes" id="UP000430508"/>
    </source>
</evidence>
<accession>A0A857DMX3</accession>
<reference evidence="1 2" key="1">
    <citation type="submission" date="2019-12" db="EMBL/GenBank/DDBJ databases">
        <title>Sequence classification of anaerobic respiratory reductive dehalogenases: First we see many, then we see few.</title>
        <authorList>
            <person name="Molenda O."/>
            <person name="Puentes Jacome L.A."/>
            <person name="Cao X."/>
            <person name="Nesbo C.L."/>
            <person name="Tang S."/>
            <person name="Morson N."/>
            <person name="Patron J."/>
            <person name="Lomheim L."/>
            <person name="Wishart D.S."/>
            <person name="Edwards E.A."/>
        </authorList>
    </citation>
    <scope>NUCLEOTIDE SEQUENCE [LARGE SCALE GENOMIC DNA]</scope>
    <source>
        <strain evidence="1 2">12DCA</strain>
    </source>
</reference>
<evidence type="ECO:0000313" key="1">
    <source>
        <dbReference type="EMBL" id="QHA01918.1"/>
    </source>
</evidence>
<dbReference type="Proteomes" id="UP000430508">
    <property type="component" value="Chromosome"/>
</dbReference>
<gene>
    <name evidence="1" type="ORF">GQ588_08470</name>
</gene>
<name>A0A857DMX3_9FIRM</name>